<evidence type="ECO:0000259" key="6">
    <source>
        <dbReference type="PROSITE" id="PS50263"/>
    </source>
</evidence>
<name>A0A2P8CBW8_9BACT</name>
<keyword evidence="2 8" id="KW-0378">Hydrolase</keyword>
<dbReference type="Gene3D" id="3.60.110.10">
    <property type="entry name" value="Carbon-nitrogen hydrolase"/>
    <property type="match status" value="1"/>
</dbReference>
<dbReference type="Proteomes" id="UP000240621">
    <property type="component" value="Unassembled WGS sequence"/>
</dbReference>
<evidence type="ECO:0000256" key="2">
    <source>
        <dbReference type="ARBA" id="ARBA00022801"/>
    </source>
</evidence>
<proteinExistence type="inferred from homology"/>
<evidence type="ECO:0000313" key="10">
    <source>
        <dbReference type="Proteomes" id="UP000396862"/>
    </source>
</evidence>
<dbReference type="PROSITE" id="PS50263">
    <property type="entry name" value="CN_HYDROLASE"/>
    <property type="match status" value="1"/>
</dbReference>
<dbReference type="GO" id="GO:0106008">
    <property type="term" value="F:2-oxoglutaramate amidase activity"/>
    <property type="evidence" value="ECO:0007669"/>
    <property type="project" value="TreeGrafter"/>
</dbReference>
<dbReference type="AlphaFoldDB" id="A0A2P8CBW8"/>
<reference evidence="8 9" key="1">
    <citation type="submission" date="2018-03" db="EMBL/GenBank/DDBJ databases">
        <title>Genomic Encyclopedia of Archaeal and Bacterial Type Strains, Phase II (KMG-II): from individual species to whole genera.</title>
        <authorList>
            <person name="Goeker M."/>
        </authorList>
    </citation>
    <scope>NUCLEOTIDE SEQUENCE [LARGE SCALE GENOMIC DNA]</scope>
    <source>
        <strain evidence="8 9">DSM 27267</strain>
    </source>
</reference>
<dbReference type="InterPro" id="IPR001110">
    <property type="entry name" value="UPF0012_CS"/>
</dbReference>
<dbReference type="EC" id="3.5.1.3" evidence="3"/>
<dbReference type="FunFam" id="3.60.110.10:FF:000004">
    <property type="entry name" value="Carbon-nitrogen hydrolase"/>
    <property type="match status" value="1"/>
</dbReference>
<dbReference type="PANTHER" id="PTHR47799">
    <property type="entry name" value="OMEGA-AMIDASE YAFV"/>
    <property type="match status" value="1"/>
</dbReference>
<dbReference type="InterPro" id="IPR036526">
    <property type="entry name" value="C-N_Hydrolase_sf"/>
</dbReference>
<dbReference type="Proteomes" id="UP000396862">
    <property type="component" value="Unassembled WGS sequence"/>
</dbReference>
<comment type="similarity">
    <text evidence="1">Belongs to the carbon-nitrogen hydrolase superfamily. NIT1/NIT2 family.</text>
</comment>
<dbReference type="InterPro" id="IPR052737">
    <property type="entry name" value="Omega-amidase_YafV"/>
</dbReference>
<reference evidence="7 10" key="2">
    <citation type="submission" date="2019-10" db="EMBL/GenBank/DDBJ databases">
        <title>Prolixibacter strains distinguished by the presence of nitrate reductase genes were adept at nitrate-dependent anaerobic corrosion of metallic iron and carbon steel.</title>
        <authorList>
            <person name="Iino T."/>
            <person name="Shono N."/>
            <person name="Ito K."/>
            <person name="Nakamura R."/>
            <person name="Sueoka K."/>
            <person name="Harayama S."/>
            <person name="Ohkuma M."/>
        </authorList>
    </citation>
    <scope>NUCLEOTIDE SEQUENCE [LARGE SCALE GENOMIC DNA]</scope>
    <source>
        <strain evidence="7 10">MIC1-1</strain>
    </source>
</reference>
<evidence type="ECO:0000313" key="8">
    <source>
        <dbReference type="EMBL" id="PSK82460.1"/>
    </source>
</evidence>
<dbReference type="InterPro" id="IPR003010">
    <property type="entry name" value="C-N_Hydrolase"/>
</dbReference>
<evidence type="ECO:0000256" key="4">
    <source>
        <dbReference type="ARBA" id="ARBA00052904"/>
    </source>
</evidence>
<keyword evidence="10" id="KW-1185">Reference proteome</keyword>
<dbReference type="NCBIfam" id="NF007757">
    <property type="entry name" value="PRK10438.1"/>
    <property type="match status" value="1"/>
</dbReference>
<evidence type="ECO:0000313" key="7">
    <source>
        <dbReference type="EMBL" id="GET22798.1"/>
    </source>
</evidence>
<dbReference type="EMBL" id="PYGC01000006">
    <property type="protein sequence ID" value="PSK82460.1"/>
    <property type="molecule type" value="Genomic_DNA"/>
</dbReference>
<dbReference type="EMBL" id="BLAU01000001">
    <property type="protein sequence ID" value="GET22798.1"/>
    <property type="molecule type" value="Genomic_DNA"/>
</dbReference>
<comment type="caution">
    <text evidence="8">The sequence shown here is derived from an EMBL/GenBank/DDBJ whole genome shotgun (WGS) entry which is preliminary data.</text>
</comment>
<accession>A0A2P8CBW8</accession>
<feature type="domain" description="CN hydrolase" evidence="6">
    <location>
        <begin position="7"/>
        <end position="238"/>
    </location>
</feature>
<dbReference type="Pfam" id="PF00795">
    <property type="entry name" value="CN_hydrolase"/>
    <property type="match status" value="1"/>
</dbReference>
<evidence type="ECO:0000256" key="3">
    <source>
        <dbReference type="ARBA" id="ARBA00039118"/>
    </source>
</evidence>
<evidence type="ECO:0000256" key="1">
    <source>
        <dbReference type="ARBA" id="ARBA00010613"/>
    </source>
</evidence>
<evidence type="ECO:0000256" key="5">
    <source>
        <dbReference type="ARBA" id="ARBA00072139"/>
    </source>
</evidence>
<protein>
    <recommendedName>
        <fullName evidence="5">Omega-amidase YafV</fullName>
        <ecNumber evidence="3">3.5.1.3</ecNumber>
    </recommendedName>
</protein>
<dbReference type="OrthoDB" id="9811121at2"/>
<dbReference type="PROSITE" id="PS01227">
    <property type="entry name" value="UPF0012"/>
    <property type="match status" value="1"/>
</dbReference>
<sequence>MKNGNDLRITLIQPDLYWESPQKNRNHLEEMIDSIGGPTDLIVLPEMFTTGFSMNALALAEPMDGDTMQWMKKKAAELDAAVCGSVITEDAGGRYNRLLFVQPDGSYATYDKRHLFLIEGEIGVFEPGKERVIVNFRGWRIALYICYDVRFPVWSRNQKDTDLALYVANWPASRTQVWQTLLKARAIENQIYVAGVNRVGSDGNDIDYCGDSLLVNPRGEVMHRLENREEVITDTLSMESLESFRIKFPVGNDADDFRLL</sequence>
<dbReference type="SUPFAM" id="SSF56317">
    <property type="entry name" value="Carbon-nitrogen hydrolase"/>
    <property type="match status" value="1"/>
</dbReference>
<comment type="catalytic activity">
    <reaction evidence="4">
        <text>a monoamide of a dicarboxylate + H2O = a dicarboxylate + NH4(+)</text>
        <dbReference type="Rhea" id="RHEA:11716"/>
        <dbReference type="ChEBI" id="CHEBI:15377"/>
        <dbReference type="ChEBI" id="CHEBI:28938"/>
        <dbReference type="ChEBI" id="CHEBI:28965"/>
        <dbReference type="ChEBI" id="CHEBI:77450"/>
        <dbReference type="EC" id="3.5.1.3"/>
    </reaction>
</comment>
<dbReference type="PANTHER" id="PTHR47799:SF1">
    <property type="entry name" value="OMEGA-AMIDASE YAFV"/>
    <property type="match status" value="1"/>
</dbReference>
<organism evidence="8 9">
    <name type="scientific">Prolixibacter denitrificans</name>
    <dbReference type="NCBI Taxonomy" id="1541063"/>
    <lineage>
        <taxon>Bacteria</taxon>
        <taxon>Pseudomonadati</taxon>
        <taxon>Bacteroidota</taxon>
        <taxon>Bacteroidia</taxon>
        <taxon>Marinilabiliales</taxon>
        <taxon>Prolixibacteraceae</taxon>
        <taxon>Prolixibacter</taxon>
    </lineage>
</organism>
<gene>
    <name evidence="8" type="ORF">CLV93_106208</name>
    <name evidence="7" type="ORF">JCM18694_30440</name>
</gene>
<dbReference type="GO" id="GO:0050152">
    <property type="term" value="F:omega-amidase activity"/>
    <property type="evidence" value="ECO:0007669"/>
    <property type="project" value="UniProtKB-EC"/>
</dbReference>
<dbReference type="CDD" id="cd07575">
    <property type="entry name" value="Xc-1258_like"/>
    <property type="match status" value="1"/>
</dbReference>
<evidence type="ECO:0000313" key="9">
    <source>
        <dbReference type="Proteomes" id="UP000240621"/>
    </source>
</evidence>
<dbReference type="RefSeq" id="WP_106542665.1">
    <property type="nucleotide sequence ID" value="NZ_BLAU01000001.1"/>
</dbReference>